<protein>
    <submittedName>
        <fullName evidence="1">Uncharacterized protein</fullName>
    </submittedName>
</protein>
<dbReference type="EMBL" id="JBBPBN010000325">
    <property type="protein sequence ID" value="KAK8489105.1"/>
    <property type="molecule type" value="Genomic_DNA"/>
</dbReference>
<gene>
    <name evidence="1" type="ORF">V6N11_028466</name>
</gene>
<organism evidence="1 2">
    <name type="scientific">Hibiscus sabdariffa</name>
    <name type="common">roselle</name>
    <dbReference type="NCBI Taxonomy" id="183260"/>
    <lineage>
        <taxon>Eukaryota</taxon>
        <taxon>Viridiplantae</taxon>
        <taxon>Streptophyta</taxon>
        <taxon>Embryophyta</taxon>
        <taxon>Tracheophyta</taxon>
        <taxon>Spermatophyta</taxon>
        <taxon>Magnoliopsida</taxon>
        <taxon>eudicotyledons</taxon>
        <taxon>Gunneridae</taxon>
        <taxon>Pentapetalae</taxon>
        <taxon>rosids</taxon>
        <taxon>malvids</taxon>
        <taxon>Malvales</taxon>
        <taxon>Malvaceae</taxon>
        <taxon>Malvoideae</taxon>
        <taxon>Hibiscus</taxon>
    </lineage>
</organism>
<name>A0ABR2A926_9ROSI</name>
<evidence type="ECO:0000313" key="2">
    <source>
        <dbReference type="Proteomes" id="UP001396334"/>
    </source>
</evidence>
<dbReference type="Proteomes" id="UP001396334">
    <property type="component" value="Unassembled WGS sequence"/>
</dbReference>
<accession>A0ABR2A926</accession>
<reference evidence="1 2" key="1">
    <citation type="journal article" date="2024" name="G3 (Bethesda)">
        <title>Genome assembly of Hibiscus sabdariffa L. provides insights into metabolisms of medicinal natural products.</title>
        <authorList>
            <person name="Kim T."/>
        </authorList>
    </citation>
    <scope>NUCLEOTIDE SEQUENCE [LARGE SCALE GENOMIC DNA]</scope>
    <source>
        <strain evidence="1">TK-2024</strain>
        <tissue evidence="1">Old leaves</tissue>
    </source>
</reference>
<keyword evidence="2" id="KW-1185">Reference proteome</keyword>
<comment type="caution">
    <text evidence="1">The sequence shown here is derived from an EMBL/GenBank/DDBJ whole genome shotgun (WGS) entry which is preliminary data.</text>
</comment>
<proteinExistence type="predicted"/>
<sequence length="76" mass="8430">MCPGSNDAAGKCGCWTSTALHQDQRGVSIFIRCSALVFVFGSRPRTKHRLSPLCFERRARCWLASAKTGRALPFRS</sequence>
<evidence type="ECO:0000313" key="1">
    <source>
        <dbReference type="EMBL" id="KAK8489105.1"/>
    </source>
</evidence>